<organism evidence="7 8">
    <name type="scientific">Rhizobium mesosinicum</name>
    <dbReference type="NCBI Taxonomy" id="335017"/>
    <lineage>
        <taxon>Bacteria</taxon>
        <taxon>Pseudomonadati</taxon>
        <taxon>Pseudomonadota</taxon>
        <taxon>Alphaproteobacteria</taxon>
        <taxon>Hyphomicrobiales</taxon>
        <taxon>Rhizobiaceae</taxon>
        <taxon>Rhizobium/Agrobacterium group</taxon>
        <taxon>Rhizobium</taxon>
    </lineage>
</organism>
<evidence type="ECO:0000256" key="6">
    <source>
        <dbReference type="SAM" id="Phobius"/>
    </source>
</evidence>
<evidence type="ECO:0000256" key="1">
    <source>
        <dbReference type="ARBA" id="ARBA00004167"/>
    </source>
</evidence>
<comment type="subcellular location">
    <subcellularLocation>
        <location evidence="1">Membrane</location>
        <topology evidence="1">Single-pass membrane protein</topology>
    </subcellularLocation>
</comment>
<dbReference type="SUPFAM" id="SSF74653">
    <property type="entry name" value="TolA/TonB C-terminal domain"/>
    <property type="match status" value="1"/>
</dbReference>
<proteinExistence type="predicted"/>
<keyword evidence="2 6" id="KW-0812">Transmembrane</keyword>
<protein>
    <submittedName>
        <fullName evidence="7">TonB family protein</fullName>
    </submittedName>
</protein>
<comment type="caution">
    <text evidence="7">The sequence shown here is derived from an EMBL/GenBank/DDBJ whole genome shotgun (WGS) entry which is preliminary data.</text>
</comment>
<evidence type="ECO:0000256" key="5">
    <source>
        <dbReference type="SAM" id="MobiDB-lite"/>
    </source>
</evidence>
<keyword evidence="8" id="KW-1185">Reference proteome</keyword>
<evidence type="ECO:0000256" key="3">
    <source>
        <dbReference type="ARBA" id="ARBA00022989"/>
    </source>
</evidence>
<sequence length="457" mass="48224">MAISAKSRSRHVLIEEASADDSLNDNNPGLHPGHELSDLRNAQRQPAGEQVVHYGRFAQISPFPDHPEAAPAASVTPPPMDAAVEKQEEEKAPVRRRVALTCICSLLFHAALATALIVAFPKAPEEALMEAGAAISVVALGSSEADQSAAGETEVTIQEEIIPEAVQPDTIQPTEPVEVQPEAVQPETAQPTEVKPVETTAVQPSQEVTRQSSETVAAVEPEVLVSEIPAETSVAQPMSAVVPDQPVESPVTSDAVPPDTAVTSAEPPVVAAMQPEPDETKPLETSTISPEPEPPAVAVTPLQKPKLEKPAERKPVERKLPPKKAQGSRGNATQESRRGAADGQADASSDDSSRASGGRSGSGGASEANYKGKLVSRLFRCVDRMEARYRDDPVTLTVRITVSRSGDIAASNIVRGSGRPDVDNAALGRIASCNLPALPDEMGSSHTYTFPVQVTRR</sequence>
<evidence type="ECO:0000256" key="4">
    <source>
        <dbReference type="ARBA" id="ARBA00023136"/>
    </source>
</evidence>
<evidence type="ECO:0000313" key="8">
    <source>
        <dbReference type="Proteomes" id="UP000717752"/>
    </source>
</evidence>
<feature type="region of interest" description="Disordered" evidence="5">
    <location>
        <begin position="178"/>
        <end position="215"/>
    </location>
</feature>
<dbReference type="Gene3D" id="3.30.1150.10">
    <property type="match status" value="1"/>
</dbReference>
<feature type="region of interest" description="Disordered" evidence="5">
    <location>
        <begin position="235"/>
        <end position="368"/>
    </location>
</feature>
<reference evidence="7 8" key="1">
    <citation type="journal article" date="2021" name="MBio">
        <title>Poor Competitiveness of Bradyrhizobium in Pigeon Pea Root Colonization in Indian Soils.</title>
        <authorList>
            <person name="Chalasani D."/>
            <person name="Basu A."/>
            <person name="Pullabhotla S.V.S.R.N."/>
            <person name="Jorrin B."/>
            <person name="Neal A.L."/>
            <person name="Poole P.S."/>
            <person name="Podile A.R."/>
            <person name="Tkacz A."/>
        </authorList>
    </citation>
    <scope>NUCLEOTIDE SEQUENCE [LARGE SCALE GENOMIC DNA]</scope>
    <source>
        <strain evidence="7 8">HU56</strain>
    </source>
</reference>
<dbReference type="EMBL" id="JAEUAK010000018">
    <property type="protein sequence ID" value="MBW9056546.1"/>
    <property type="molecule type" value="Genomic_DNA"/>
</dbReference>
<accession>A0ABS7H3Y6</accession>
<dbReference type="NCBIfam" id="TIGR01352">
    <property type="entry name" value="tonB_Cterm"/>
    <property type="match status" value="1"/>
</dbReference>
<feature type="transmembrane region" description="Helical" evidence="6">
    <location>
        <begin position="98"/>
        <end position="120"/>
    </location>
</feature>
<dbReference type="RefSeq" id="WP_220337944.1">
    <property type="nucleotide sequence ID" value="NZ_JAEUAK010000018.1"/>
</dbReference>
<evidence type="ECO:0000313" key="7">
    <source>
        <dbReference type="EMBL" id="MBW9056546.1"/>
    </source>
</evidence>
<gene>
    <name evidence="7" type="ORF">JNB85_29470</name>
</gene>
<evidence type="ECO:0000256" key="2">
    <source>
        <dbReference type="ARBA" id="ARBA00022692"/>
    </source>
</evidence>
<keyword evidence="4 6" id="KW-0472">Membrane</keyword>
<keyword evidence="3 6" id="KW-1133">Transmembrane helix</keyword>
<dbReference type="InterPro" id="IPR006260">
    <property type="entry name" value="TonB/TolA_C"/>
</dbReference>
<name>A0ABS7H3Y6_9HYPH</name>
<dbReference type="Proteomes" id="UP000717752">
    <property type="component" value="Unassembled WGS sequence"/>
</dbReference>
<feature type="compositionally biased region" description="Polar residues" evidence="5">
    <location>
        <begin position="200"/>
        <end position="215"/>
    </location>
</feature>
<dbReference type="Pfam" id="PF13103">
    <property type="entry name" value="TonB_2"/>
    <property type="match status" value="1"/>
</dbReference>
<feature type="region of interest" description="Disordered" evidence="5">
    <location>
        <begin position="1"/>
        <end position="48"/>
    </location>
</feature>
<feature type="compositionally biased region" description="Basic and acidic residues" evidence="5">
    <location>
        <begin position="305"/>
        <end position="320"/>
    </location>
</feature>